<sequence length="91" mass="10133">MKIGRNKFCVQIFLKGVILLLKLSLIFIGVGIICVILSGISLNAFVNGNEQRANFHSETKEFRKERNSFGIKAGIIGLICLVIGFGIRYIF</sequence>
<protein>
    <submittedName>
        <fullName evidence="2">Uncharacterized protein</fullName>
    </submittedName>
</protein>
<keyword evidence="1" id="KW-0812">Transmembrane</keyword>
<reference evidence="2" key="1">
    <citation type="submission" date="2021-04" db="EMBL/GenBank/DDBJ databases">
        <title>Genome seq and assembly of Bacillus sp.</title>
        <authorList>
            <person name="Chhetri G."/>
        </authorList>
    </citation>
    <scope>NUCLEOTIDE SEQUENCE</scope>
    <source>
        <strain evidence="2">RG28</strain>
    </source>
</reference>
<dbReference type="AlphaFoldDB" id="A0A940NGU6"/>
<dbReference type="InterPro" id="IPR035167">
    <property type="entry name" value="DUF5316"/>
</dbReference>
<name>A0A940NGU6_9BACI</name>
<feature type="transmembrane region" description="Helical" evidence="1">
    <location>
        <begin position="12"/>
        <end position="40"/>
    </location>
</feature>
<organism evidence="2 3">
    <name type="scientific">Gottfriedia endophytica</name>
    <dbReference type="NCBI Taxonomy" id="2820819"/>
    <lineage>
        <taxon>Bacteria</taxon>
        <taxon>Bacillati</taxon>
        <taxon>Bacillota</taxon>
        <taxon>Bacilli</taxon>
        <taxon>Bacillales</taxon>
        <taxon>Bacillaceae</taxon>
        <taxon>Gottfriedia</taxon>
    </lineage>
</organism>
<feature type="transmembrane region" description="Helical" evidence="1">
    <location>
        <begin position="69"/>
        <end position="90"/>
    </location>
</feature>
<evidence type="ECO:0000313" key="3">
    <source>
        <dbReference type="Proteomes" id="UP000682134"/>
    </source>
</evidence>
<keyword evidence="1" id="KW-0472">Membrane</keyword>
<comment type="caution">
    <text evidence="2">The sequence shown here is derived from an EMBL/GenBank/DDBJ whole genome shotgun (WGS) entry which is preliminary data.</text>
</comment>
<keyword evidence="3" id="KW-1185">Reference proteome</keyword>
<accession>A0A940NGU6</accession>
<proteinExistence type="predicted"/>
<dbReference type="EMBL" id="JAGIYQ010000001">
    <property type="protein sequence ID" value="MBP0724000.1"/>
    <property type="molecule type" value="Genomic_DNA"/>
</dbReference>
<keyword evidence="1" id="KW-1133">Transmembrane helix</keyword>
<evidence type="ECO:0000313" key="2">
    <source>
        <dbReference type="EMBL" id="MBP0724000.1"/>
    </source>
</evidence>
<dbReference type="Proteomes" id="UP000682134">
    <property type="component" value="Unassembled WGS sequence"/>
</dbReference>
<evidence type="ECO:0000256" key="1">
    <source>
        <dbReference type="SAM" id="Phobius"/>
    </source>
</evidence>
<dbReference type="Pfam" id="PF17247">
    <property type="entry name" value="DUF5316"/>
    <property type="match status" value="1"/>
</dbReference>
<gene>
    <name evidence="2" type="ORF">J5Y03_02235</name>
</gene>